<organism evidence="7 8">
    <name type="scientific">Eptatretus burgeri</name>
    <name type="common">Inshore hagfish</name>
    <dbReference type="NCBI Taxonomy" id="7764"/>
    <lineage>
        <taxon>Eukaryota</taxon>
        <taxon>Metazoa</taxon>
        <taxon>Chordata</taxon>
        <taxon>Craniata</taxon>
        <taxon>Vertebrata</taxon>
        <taxon>Cyclostomata</taxon>
        <taxon>Myxini</taxon>
        <taxon>Myxiniformes</taxon>
        <taxon>Myxinidae</taxon>
        <taxon>Eptatretinae</taxon>
        <taxon>Eptatretus</taxon>
    </lineage>
</organism>
<dbReference type="PANTHER" id="PTHR12419">
    <property type="entry name" value="OTU DOMAIN CONTAINING PROTEIN"/>
    <property type="match status" value="1"/>
</dbReference>
<dbReference type="InterPro" id="IPR038765">
    <property type="entry name" value="Papain-like_cys_pep_sf"/>
</dbReference>
<dbReference type="InterPro" id="IPR050704">
    <property type="entry name" value="Peptidase_C85-like"/>
</dbReference>
<dbReference type="EC" id="3.4.19.12" evidence="2"/>
<evidence type="ECO:0000256" key="3">
    <source>
        <dbReference type="ARBA" id="ARBA00022670"/>
    </source>
</evidence>
<dbReference type="PANTHER" id="PTHR12419:SF11">
    <property type="entry name" value="OTU DOMAIN-CONTAINING PROTEIN DDB_G0284757"/>
    <property type="match status" value="1"/>
</dbReference>
<keyword evidence="3" id="KW-0645">Protease</keyword>
<dbReference type="Proteomes" id="UP000694388">
    <property type="component" value="Unplaced"/>
</dbReference>
<dbReference type="GO" id="GO:0006508">
    <property type="term" value="P:proteolysis"/>
    <property type="evidence" value="ECO:0007669"/>
    <property type="project" value="UniProtKB-KW"/>
</dbReference>
<dbReference type="InterPro" id="IPR003323">
    <property type="entry name" value="OTU_dom"/>
</dbReference>
<dbReference type="CDD" id="cd22758">
    <property type="entry name" value="OTU_232R-like"/>
    <property type="match status" value="1"/>
</dbReference>
<evidence type="ECO:0000313" key="8">
    <source>
        <dbReference type="Proteomes" id="UP000694388"/>
    </source>
</evidence>
<evidence type="ECO:0000256" key="5">
    <source>
        <dbReference type="ARBA" id="ARBA00022807"/>
    </source>
</evidence>
<reference evidence="7" key="2">
    <citation type="submission" date="2025-09" db="UniProtKB">
        <authorList>
            <consortium name="Ensembl"/>
        </authorList>
    </citation>
    <scope>IDENTIFICATION</scope>
</reference>
<evidence type="ECO:0000256" key="1">
    <source>
        <dbReference type="ARBA" id="ARBA00000707"/>
    </source>
</evidence>
<evidence type="ECO:0000259" key="6">
    <source>
        <dbReference type="PROSITE" id="PS50802"/>
    </source>
</evidence>
<keyword evidence="5" id="KW-0378">Hydrolase</keyword>
<dbReference type="Gene3D" id="3.90.70.80">
    <property type="match status" value="1"/>
</dbReference>
<comment type="catalytic activity">
    <reaction evidence="1">
        <text>Thiol-dependent hydrolysis of ester, thioester, amide, peptide and isopeptide bonds formed by the C-terminal Gly of ubiquitin (a 76-residue protein attached to proteins as an intracellular targeting signal).</text>
        <dbReference type="EC" id="3.4.19.12"/>
    </reaction>
</comment>
<evidence type="ECO:0000256" key="4">
    <source>
        <dbReference type="ARBA" id="ARBA00022786"/>
    </source>
</evidence>
<dbReference type="Pfam" id="PF20209">
    <property type="entry name" value="DUF6570"/>
    <property type="match status" value="1"/>
</dbReference>
<keyword evidence="4" id="KW-0833">Ubl conjugation pathway</keyword>
<dbReference type="GO" id="GO:0016579">
    <property type="term" value="P:protein deubiquitination"/>
    <property type="evidence" value="ECO:0007669"/>
    <property type="project" value="TreeGrafter"/>
</dbReference>
<feature type="domain" description="OTU" evidence="6">
    <location>
        <begin position="141"/>
        <end position="286"/>
    </location>
</feature>
<dbReference type="PROSITE" id="PS50802">
    <property type="entry name" value="OTU"/>
    <property type="match status" value="1"/>
</dbReference>
<reference evidence="7" key="1">
    <citation type="submission" date="2025-08" db="UniProtKB">
        <authorList>
            <consortium name="Ensembl"/>
        </authorList>
    </citation>
    <scope>IDENTIFICATION</scope>
</reference>
<accession>A0A8C4Q2W2</accession>
<keyword evidence="8" id="KW-1185">Reference proteome</keyword>
<name>A0A8C4Q2W2_EPTBU</name>
<dbReference type="Ensembl" id="ENSEBUT00000009565.1">
    <property type="protein sequence ID" value="ENSEBUP00000009047.1"/>
    <property type="gene ID" value="ENSEBUG00000005853.1"/>
</dbReference>
<dbReference type="SUPFAM" id="SSF54001">
    <property type="entry name" value="Cysteine proteinases"/>
    <property type="match status" value="1"/>
</dbReference>
<dbReference type="GO" id="GO:0004843">
    <property type="term" value="F:cysteine-type deubiquitinase activity"/>
    <property type="evidence" value="ECO:0007669"/>
    <property type="project" value="UniProtKB-EC"/>
</dbReference>
<sequence length="289" mass="32443">MKIVALPKGGQKSIHGSAVNVPSKIDTVTSLLPRLPQDAKVVPLKLKRKLAYKGHYMHEYLRPKKLMLAPQWLKQNNPLYKNVTICQEWEQIWEQDNADLWEAMLFNEETTIHHVQSPTTSSLAIPNKFQGLRSLARSRHLDIVNVPSVGNCFFFFHAVSVSLQDAGVQSTSGSEIRNQLVQFLENYGTSQTFASFIPAITDGQTPSQQESPSRRFARYVAGLRSGEWADNVAVQAVAEMLNINIQVLNNITPDWMHDIHPRGSRSDNTITIGLIGEQHYVALQNSTTN</sequence>
<keyword evidence="5" id="KW-0788">Thiol protease</keyword>
<evidence type="ECO:0000313" key="7">
    <source>
        <dbReference type="Ensembl" id="ENSEBUP00000009047.1"/>
    </source>
</evidence>
<dbReference type="AlphaFoldDB" id="A0A8C4Q2W2"/>
<proteinExistence type="predicted"/>
<dbReference type="InterPro" id="IPR046700">
    <property type="entry name" value="DUF6570"/>
</dbReference>
<protein>
    <recommendedName>
        <fullName evidence="2">ubiquitinyl hydrolase 1</fullName>
        <ecNumber evidence="2">3.4.19.12</ecNumber>
    </recommendedName>
</protein>
<evidence type="ECO:0000256" key="2">
    <source>
        <dbReference type="ARBA" id="ARBA00012759"/>
    </source>
</evidence>